<protein>
    <submittedName>
        <fullName evidence="2">DUF2878 domain-containing protein</fullName>
    </submittedName>
</protein>
<keyword evidence="1" id="KW-0812">Transmembrane</keyword>
<evidence type="ECO:0000313" key="2">
    <source>
        <dbReference type="EMBL" id="NDK37397.1"/>
    </source>
</evidence>
<evidence type="ECO:0000313" key="3">
    <source>
        <dbReference type="Proteomes" id="UP001429354"/>
    </source>
</evidence>
<feature type="transmembrane region" description="Helical" evidence="1">
    <location>
        <begin position="113"/>
        <end position="130"/>
    </location>
</feature>
<reference evidence="2 3" key="1">
    <citation type="submission" date="2018-07" db="EMBL/GenBank/DDBJ databases">
        <title>Whole genome Sequencing of Pseudoxanthomonas gei KCTC 32298 (T).</title>
        <authorList>
            <person name="Kumar S."/>
            <person name="Bansal K."/>
            <person name="Kaur A."/>
            <person name="Patil P."/>
            <person name="Sharma S."/>
            <person name="Patil P.B."/>
        </authorList>
    </citation>
    <scope>NUCLEOTIDE SEQUENCE [LARGE SCALE GENOMIC DNA]</scope>
    <source>
        <strain evidence="2 3">KCTC 32298</strain>
    </source>
</reference>
<organism evidence="2 3">
    <name type="scientific">Pseudoxanthomonas gei</name>
    <dbReference type="NCBI Taxonomy" id="1383030"/>
    <lineage>
        <taxon>Bacteria</taxon>
        <taxon>Pseudomonadati</taxon>
        <taxon>Pseudomonadota</taxon>
        <taxon>Gammaproteobacteria</taxon>
        <taxon>Lysobacterales</taxon>
        <taxon>Lysobacteraceae</taxon>
        <taxon>Pseudoxanthomonas</taxon>
    </lineage>
</organism>
<keyword evidence="1" id="KW-1133">Transmembrane helix</keyword>
<dbReference type="Proteomes" id="UP001429354">
    <property type="component" value="Unassembled WGS sequence"/>
</dbReference>
<comment type="caution">
    <text evidence="2">The sequence shown here is derived from an EMBL/GenBank/DDBJ whole genome shotgun (WGS) entry which is preliminary data.</text>
</comment>
<feature type="transmembrane region" description="Helical" evidence="1">
    <location>
        <begin position="51"/>
        <end position="74"/>
    </location>
</feature>
<dbReference type="RefSeq" id="WP_162347965.1">
    <property type="nucleotide sequence ID" value="NZ_QOVG01000001.1"/>
</dbReference>
<feature type="transmembrane region" description="Helical" evidence="1">
    <location>
        <begin position="12"/>
        <end position="39"/>
    </location>
</feature>
<dbReference type="InterPro" id="IPR021306">
    <property type="entry name" value="DUF2878"/>
</dbReference>
<evidence type="ECO:0000256" key="1">
    <source>
        <dbReference type="SAM" id="Phobius"/>
    </source>
</evidence>
<feature type="transmembrane region" description="Helical" evidence="1">
    <location>
        <begin position="80"/>
        <end position="101"/>
    </location>
</feature>
<gene>
    <name evidence="2" type="ORF">DT603_00865</name>
</gene>
<dbReference type="EMBL" id="QOVG01000001">
    <property type="protein sequence ID" value="NDK37397.1"/>
    <property type="molecule type" value="Genomic_DNA"/>
</dbReference>
<dbReference type="Pfam" id="PF11086">
    <property type="entry name" value="DUF2878"/>
    <property type="match status" value="1"/>
</dbReference>
<keyword evidence="3" id="KW-1185">Reference proteome</keyword>
<sequence>MSNWLNFIASQLLWMAAVGGAARGLAWLGPLCLLLFAAVQLLPRFRARGDVGLMLLALPVGLVVDTTMAASGLLRYASPVPSAALAPVWILSLWMGFALTFNHSMSGIMRRPLLAIAFGALGGALSYWIASRTWGAVQFTDYCAAVLVPLAALWGAAMGLLSYATLRLARTPLPSSSGVPG</sequence>
<keyword evidence="1" id="KW-0472">Membrane</keyword>
<name>A0ABX0A792_9GAMM</name>
<proteinExistence type="predicted"/>
<feature type="transmembrane region" description="Helical" evidence="1">
    <location>
        <begin position="142"/>
        <end position="166"/>
    </location>
</feature>
<accession>A0ABX0A792</accession>